<reference evidence="3" key="1">
    <citation type="journal article" date="2019" name="Int. J. Syst. Evol. Microbiol.">
        <title>The Global Catalogue of Microorganisms (GCM) 10K type strain sequencing project: providing services to taxonomists for standard genome sequencing and annotation.</title>
        <authorList>
            <consortium name="The Broad Institute Genomics Platform"/>
            <consortium name="The Broad Institute Genome Sequencing Center for Infectious Disease"/>
            <person name="Wu L."/>
            <person name="Ma J."/>
        </authorList>
    </citation>
    <scope>NUCLEOTIDE SEQUENCE [LARGE SCALE GENOMIC DNA]</scope>
    <source>
        <strain evidence="3">CGMCC 4.7349</strain>
    </source>
</reference>
<dbReference type="RefSeq" id="WP_164324999.1">
    <property type="nucleotide sequence ID" value="NZ_BMNG01000017.1"/>
</dbReference>
<evidence type="ECO:0000313" key="3">
    <source>
        <dbReference type="Proteomes" id="UP000656881"/>
    </source>
</evidence>
<comment type="caution">
    <text evidence="2">The sequence shown here is derived from an EMBL/GenBank/DDBJ whole genome shotgun (WGS) entry which is preliminary data.</text>
</comment>
<sequence>MRRIAAVATMALGTLALAGALAAPASAVPDPVATVDCLAQAAGDVTSLVDPASPGVPAEVPGVACLAP</sequence>
<organism evidence="2 3">
    <name type="scientific">Streptomyces lasiicapitis</name>
    <dbReference type="NCBI Taxonomy" id="1923961"/>
    <lineage>
        <taxon>Bacteria</taxon>
        <taxon>Bacillati</taxon>
        <taxon>Actinomycetota</taxon>
        <taxon>Actinomycetes</taxon>
        <taxon>Kitasatosporales</taxon>
        <taxon>Streptomycetaceae</taxon>
        <taxon>Streptomyces</taxon>
    </lineage>
</organism>
<protein>
    <recommendedName>
        <fullName evidence="4">Secreted protein</fullName>
    </recommendedName>
</protein>
<proteinExistence type="predicted"/>
<evidence type="ECO:0008006" key="4">
    <source>
        <dbReference type="Google" id="ProtNLM"/>
    </source>
</evidence>
<feature type="chain" id="PRO_5045983438" description="Secreted protein" evidence="1">
    <location>
        <begin position="28"/>
        <end position="68"/>
    </location>
</feature>
<gene>
    <name evidence="2" type="ORF">GCM10012286_67920</name>
</gene>
<evidence type="ECO:0000313" key="2">
    <source>
        <dbReference type="EMBL" id="GGO55539.1"/>
    </source>
</evidence>
<accession>A0ABQ2MPM9</accession>
<name>A0ABQ2MPM9_9ACTN</name>
<dbReference type="Proteomes" id="UP000656881">
    <property type="component" value="Unassembled WGS sequence"/>
</dbReference>
<keyword evidence="1" id="KW-0732">Signal</keyword>
<dbReference type="EMBL" id="BMNG01000017">
    <property type="protein sequence ID" value="GGO55539.1"/>
    <property type="molecule type" value="Genomic_DNA"/>
</dbReference>
<feature type="signal peptide" evidence="1">
    <location>
        <begin position="1"/>
        <end position="27"/>
    </location>
</feature>
<evidence type="ECO:0000256" key="1">
    <source>
        <dbReference type="SAM" id="SignalP"/>
    </source>
</evidence>
<keyword evidence="3" id="KW-1185">Reference proteome</keyword>